<dbReference type="OrthoDB" id="19182at2759"/>
<keyword evidence="1" id="KW-0547">Nucleotide-binding</keyword>
<dbReference type="AlphaFoldDB" id="A0A482VJ80"/>
<dbReference type="GO" id="GO:1904430">
    <property type="term" value="P:negative regulation of t-circle formation"/>
    <property type="evidence" value="ECO:0007669"/>
    <property type="project" value="TreeGrafter"/>
</dbReference>
<dbReference type="GO" id="GO:0005634">
    <property type="term" value="C:nucleus"/>
    <property type="evidence" value="ECO:0007669"/>
    <property type="project" value="TreeGrafter"/>
</dbReference>
<dbReference type="InterPro" id="IPR057498">
    <property type="entry name" value="Rtel1_ARCH"/>
</dbReference>
<evidence type="ECO:0000313" key="5">
    <source>
        <dbReference type="EMBL" id="RZC33001.1"/>
    </source>
</evidence>
<evidence type="ECO:0000259" key="4">
    <source>
        <dbReference type="PROSITE" id="PS51193"/>
    </source>
</evidence>
<dbReference type="GO" id="GO:0003677">
    <property type="term" value="F:DNA binding"/>
    <property type="evidence" value="ECO:0007669"/>
    <property type="project" value="InterPro"/>
</dbReference>
<dbReference type="PROSITE" id="PS51193">
    <property type="entry name" value="HELICASE_ATP_BIND_2"/>
    <property type="match status" value="1"/>
</dbReference>
<dbReference type="EMBL" id="QDEB01092801">
    <property type="protein sequence ID" value="RZC33001.1"/>
    <property type="molecule type" value="Genomic_DNA"/>
</dbReference>
<evidence type="ECO:0000313" key="6">
    <source>
        <dbReference type="Proteomes" id="UP000292052"/>
    </source>
</evidence>
<dbReference type="InterPro" id="IPR027417">
    <property type="entry name" value="P-loop_NTPase"/>
</dbReference>
<dbReference type="InterPro" id="IPR014001">
    <property type="entry name" value="Helicase_ATP-bd"/>
</dbReference>
<name>A0A482VJ80_ASBVE</name>
<dbReference type="Pfam" id="PF06733">
    <property type="entry name" value="DEAD_2"/>
    <property type="match status" value="1"/>
</dbReference>
<evidence type="ECO:0000256" key="3">
    <source>
        <dbReference type="ARBA" id="ARBA00022840"/>
    </source>
</evidence>
<dbReference type="GO" id="GO:0016818">
    <property type="term" value="F:hydrolase activity, acting on acid anhydrides, in phosphorus-containing anhydrides"/>
    <property type="evidence" value="ECO:0007669"/>
    <property type="project" value="InterPro"/>
</dbReference>
<organism evidence="5 6">
    <name type="scientific">Asbolus verrucosus</name>
    <name type="common">Desert ironclad beetle</name>
    <dbReference type="NCBI Taxonomy" id="1661398"/>
    <lineage>
        <taxon>Eukaryota</taxon>
        <taxon>Metazoa</taxon>
        <taxon>Ecdysozoa</taxon>
        <taxon>Arthropoda</taxon>
        <taxon>Hexapoda</taxon>
        <taxon>Insecta</taxon>
        <taxon>Pterygota</taxon>
        <taxon>Neoptera</taxon>
        <taxon>Endopterygota</taxon>
        <taxon>Coleoptera</taxon>
        <taxon>Polyphaga</taxon>
        <taxon>Cucujiformia</taxon>
        <taxon>Tenebrionidae</taxon>
        <taxon>Pimeliinae</taxon>
        <taxon>Asbolus</taxon>
    </lineage>
</organism>
<reference evidence="5 6" key="1">
    <citation type="submission" date="2017-03" db="EMBL/GenBank/DDBJ databases">
        <title>Genome of the blue death feigning beetle - Asbolus verrucosus.</title>
        <authorList>
            <person name="Rider S.D."/>
        </authorList>
    </citation>
    <scope>NUCLEOTIDE SEQUENCE [LARGE SCALE GENOMIC DNA]</scope>
    <source>
        <strain evidence="5">Butters</strain>
        <tissue evidence="5">Head and leg muscle</tissue>
    </source>
</reference>
<dbReference type="PANTHER" id="PTHR11472">
    <property type="entry name" value="DNA REPAIR DEAD HELICASE RAD3/XP-D SUBFAMILY MEMBER"/>
    <property type="match status" value="1"/>
</dbReference>
<sequence>MTTVSIRGVSVKFPFTPYEIQKNYMEKVIDCLENQQNGILESPTGTGKTLSLLCSSLAWLEMRQTQFDEQLPNHDVSSEKLNSIERDNYECIKVPTIIYASRTHSQLRQAMQEMKRTAYNHMKACVLGSREQMCINQEVIDEKDKSHKINLCRLKVKKKQCTYFNGVERGLENPDILTLNIIDMEDIVELGRCHDFCPYYMAKELKLNADIVFMPYNYLLDPRTTKTLGVQFLNSVVILDEAHNIEKVCEDATSAQIKSTDITPCIQDITAIIDVLLGGHVPVDEEIDFTLQQLRQLNEIFFKFKKVLAHIKLPNLSLEGVSFDGDYIYEILDAAGVLI</sequence>
<dbReference type="Proteomes" id="UP000292052">
    <property type="component" value="Unassembled WGS sequence"/>
</dbReference>
<dbReference type="InterPro" id="IPR014013">
    <property type="entry name" value="Helic_SF1/SF2_ATP-bd_DinG/Rad3"/>
</dbReference>
<protein>
    <submittedName>
        <fullName evidence="5">DEAD 2 domain containing protein</fullName>
    </submittedName>
</protein>
<dbReference type="InterPro" id="IPR002464">
    <property type="entry name" value="DNA/RNA_helicase_DEAH_CS"/>
</dbReference>
<dbReference type="SUPFAM" id="SSF52540">
    <property type="entry name" value="P-loop containing nucleoside triphosphate hydrolases"/>
    <property type="match status" value="1"/>
</dbReference>
<dbReference type="Pfam" id="PF23109">
    <property type="entry name" value="ARCH_RTEL1"/>
    <property type="match status" value="1"/>
</dbReference>
<dbReference type="GO" id="GO:0070182">
    <property type="term" value="F:DNA polymerase binding"/>
    <property type="evidence" value="ECO:0007669"/>
    <property type="project" value="TreeGrafter"/>
</dbReference>
<dbReference type="InterPro" id="IPR010614">
    <property type="entry name" value="RAD3-like_helicase_DEAD"/>
</dbReference>
<dbReference type="SMART" id="SM00487">
    <property type="entry name" value="DEXDc"/>
    <property type="match status" value="1"/>
</dbReference>
<accession>A0A482VJ80</accession>
<dbReference type="GO" id="GO:0010569">
    <property type="term" value="P:regulation of double-strand break repair via homologous recombination"/>
    <property type="evidence" value="ECO:0007669"/>
    <property type="project" value="TreeGrafter"/>
</dbReference>
<dbReference type="SMART" id="SM00488">
    <property type="entry name" value="DEXDc2"/>
    <property type="match status" value="1"/>
</dbReference>
<feature type="domain" description="Helicase ATP-binding" evidence="4">
    <location>
        <begin position="7"/>
        <end position="298"/>
    </location>
</feature>
<dbReference type="PROSITE" id="PS00690">
    <property type="entry name" value="DEAH_ATP_HELICASE"/>
    <property type="match status" value="1"/>
</dbReference>
<dbReference type="InterPro" id="IPR006554">
    <property type="entry name" value="Helicase-like_DEXD_c2"/>
</dbReference>
<dbReference type="PANTHER" id="PTHR11472:SF34">
    <property type="entry name" value="REGULATOR OF TELOMERE ELONGATION HELICASE 1"/>
    <property type="match status" value="1"/>
</dbReference>
<dbReference type="STRING" id="1661398.A0A482VJ80"/>
<proteinExistence type="predicted"/>
<dbReference type="GO" id="GO:0090657">
    <property type="term" value="P:telomeric loop disassembly"/>
    <property type="evidence" value="ECO:0007669"/>
    <property type="project" value="TreeGrafter"/>
</dbReference>
<keyword evidence="2" id="KW-0378">Hydrolase</keyword>
<dbReference type="InterPro" id="IPR045028">
    <property type="entry name" value="DinG/Rad3-like"/>
</dbReference>
<dbReference type="Gene3D" id="3.40.50.300">
    <property type="entry name" value="P-loop containing nucleotide triphosphate hydrolases"/>
    <property type="match status" value="1"/>
</dbReference>
<dbReference type="GO" id="GO:0005524">
    <property type="term" value="F:ATP binding"/>
    <property type="evidence" value="ECO:0007669"/>
    <property type="project" value="UniProtKB-KW"/>
</dbReference>
<dbReference type="GO" id="GO:0045910">
    <property type="term" value="P:negative regulation of DNA recombination"/>
    <property type="evidence" value="ECO:0007669"/>
    <property type="project" value="TreeGrafter"/>
</dbReference>
<keyword evidence="6" id="KW-1185">Reference proteome</keyword>
<comment type="caution">
    <text evidence="5">The sequence shown here is derived from an EMBL/GenBank/DDBJ whole genome shotgun (WGS) entry which is preliminary data.</text>
</comment>
<evidence type="ECO:0000256" key="1">
    <source>
        <dbReference type="ARBA" id="ARBA00022741"/>
    </source>
</evidence>
<dbReference type="GO" id="GO:0003678">
    <property type="term" value="F:DNA helicase activity"/>
    <property type="evidence" value="ECO:0007669"/>
    <property type="project" value="InterPro"/>
</dbReference>
<evidence type="ECO:0000256" key="2">
    <source>
        <dbReference type="ARBA" id="ARBA00022801"/>
    </source>
</evidence>
<keyword evidence="3" id="KW-0067">ATP-binding</keyword>
<gene>
    <name evidence="5" type="ORF">BDFB_012757</name>
</gene>